<protein>
    <submittedName>
        <fullName evidence="3">Gfo/Idh/MocA family oxidoreductase</fullName>
    </submittedName>
</protein>
<dbReference type="EMBL" id="CP159992">
    <property type="protein sequence ID" value="XCP96496.1"/>
    <property type="molecule type" value="Genomic_DNA"/>
</dbReference>
<evidence type="ECO:0000313" key="3">
    <source>
        <dbReference type="EMBL" id="XCP96496.1"/>
    </source>
</evidence>
<dbReference type="Pfam" id="PF21378">
    <property type="entry name" value="YceM-like_C"/>
    <property type="match status" value="1"/>
</dbReference>
<dbReference type="InterPro" id="IPR048477">
    <property type="entry name" value="YceM-like_C"/>
</dbReference>
<evidence type="ECO:0000259" key="1">
    <source>
        <dbReference type="Pfam" id="PF01408"/>
    </source>
</evidence>
<dbReference type="AlphaFoldDB" id="A0AAU8NF04"/>
<dbReference type="Gene3D" id="3.30.360.10">
    <property type="entry name" value="Dihydrodipicolinate Reductase, domain 2"/>
    <property type="match status" value="1"/>
</dbReference>
<feature type="domain" description="Gfo/Idh/MocA-like oxidoreductase N-terminal" evidence="1">
    <location>
        <begin position="8"/>
        <end position="126"/>
    </location>
</feature>
<dbReference type="Gene3D" id="3.40.50.720">
    <property type="entry name" value="NAD(P)-binding Rossmann-like Domain"/>
    <property type="match status" value="1"/>
</dbReference>
<gene>
    <name evidence="3" type="ORF">ABXS70_07270</name>
</gene>
<sequence>METIKRTRIAIIGLGGIARKVYLPLLSAHPHAQIVGIMNRSPEPVKEMQHAYRIERGTTDLKELLTWELDAVFVHTATEAHFEIVMACLERGLAVYVDKPLSYTIRESEEMTAFAEAQGLLLAVGFNRRFAPMYQKAKEWMQAGRGYQSLTLTKHRTEIQERPAAETIYDDLIHMLDLMLWYADNDVQLLDQWLRQDDQGHLLHAAGTAGQGKTALARFEMIRAAGADLEKVELHGGGRSVEVVNMDTAHYAEQEKLETKETFGSWDMVLTRRGFAGAVDHFLACLDTPDDCQISASYVMDSHELAELLIKKMN</sequence>
<dbReference type="SUPFAM" id="SSF51735">
    <property type="entry name" value="NAD(P)-binding Rossmann-fold domains"/>
    <property type="match status" value="1"/>
</dbReference>
<name>A0AAU8NF04_9BACL</name>
<dbReference type="PANTHER" id="PTHR43708">
    <property type="entry name" value="CONSERVED EXPRESSED OXIDOREDUCTASE (EUROFUNG)"/>
    <property type="match status" value="1"/>
</dbReference>
<organism evidence="3">
    <name type="scientific">Paenibacillus sp. AN1007</name>
    <dbReference type="NCBI Taxonomy" id="3151385"/>
    <lineage>
        <taxon>Bacteria</taxon>
        <taxon>Bacillati</taxon>
        <taxon>Bacillota</taxon>
        <taxon>Bacilli</taxon>
        <taxon>Bacillales</taxon>
        <taxon>Paenibacillaceae</taxon>
        <taxon>Paenibacillus</taxon>
    </lineage>
</organism>
<dbReference type="PANTHER" id="PTHR43708:SF4">
    <property type="entry name" value="OXIDOREDUCTASE YCEM-RELATED"/>
    <property type="match status" value="1"/>
</dbReference>
<dbReference type="InterPro" id="IPR051317">
    <property type="entry name" value="Gfo/Idh/MocA_oxidoreduct"/>
</dbReference>
<dbReference type="InterPro" id="IPR000683">
    <property type="entry name" value="Gfo/Idh/MocA-like_OxRdtase_N"/>
</dbReference>
<proteinExistence type="predicted"/>
<accession>A0AAU8NF04</accession>
<dbReference type="Pfam" id="PF01408">
    <property type="entry name" value="GFO_IDH_MocA"/>
    <property type="match status" value="1"/>
</dbReference>
<dbReference type="RefSeq" id="WP_342551830.1">
    <property type="nucleotide sequence ID" value="NZ_CP159992.1"/>
</dbReference>
<dbReference type="InterPro" id="IPR036291">
    <property type="entry name" value="NAD(P)-bd_dom_sf"/>
</dbReference>
<dbReference type="GO" id="GO:0000166">
    <property type="term" value="F:nucleotide binding"/>
    <property type="evidence" value="ECO:0007669"/>
    <property type="project" value="InterPro"/>
</dbReference>
<dbReference type="SUPFAM" id="SSF55347">
    <property type="entry name" value="Glyceraldehyde-3-phosphate dehydrogenase-like, C-terminal domain"/>
    <property type="match status" value="1"/>
</dbReference>
<evidence type="ECO:0000259" key="2">
    <source>
        <dbReference type="Pfam" id="PF21378"/>
    </source>
</evidence>
<reference evidence="3" key="1">
    <citation type="submission" date="2024-05" db="EMBL/GenBank/DDBJ databases">
        <title>Draft genome assemblies of 36 bacteria isolated from hibernating arctic ground squirrels.</title>
        <authorList>
            <person name="McKee H."/>
            <person name="Mullen L."/>
            <person name="Drown D.M."/>
            <person name="Duddleston K.N."/>
        </authorList>
    </citation>
    <scope>NUCLEOTIDE SEQUENCE</scope>
    <source>
        <strain evidence="3">AN1007</strain>
    </source>
</reference>
<feature type="domain" description="YceM-like C-terminal" evidence="2">
    <location>
        <begin position="132"/>
        <end position="251"/>
    </location>
</feature>